<reference evidence="8 9" key="1">
    <citation type="submission" date="2016-10" db="EMBL/GenBank/DDBJ databases">
        <authorList>
            <person name="de Groot N.N."/>
        </authorList>
    </citation>
    <scope>NUCLEOTIDE SEQUENCE [LARGE SCALE GENOMIC DNA]</scope>
    <source>
        <strain evidence="8 9">DSM 22024</strain>
    </source>
</reference>
<comment type="catalytic activity">
    <reaction evidence="1 7">
        <text>D-glucuronate = D-fructuronate</text>
        <dbReference type="Rhea" id="RHEA:13049"/>
        <dbReference type="ChEBI" id="CHEBI:58720"/>
        <dbReference type="ChEBI" id="CHEBI:59863"/>
        <dbReference type="EC" id="5.3.1.12"/>
    </reaction>
</comment>
<accession>A0A1H1W613</accession>
<dbReference type="InterPro" id="IPR032466">
    <property type="entry name" value="Metal_Hydrolase"/>
</dbReference>
<dbReference type="EC" id="5.3.1.12" evidence="4 7"/>
<dbReference type="AlphaFoldDB" id="A0A1H1W613"/>
<dbReference type="GO" id="GO:0019698">
    <property type="term" value="P:D-galacturonate catabolic process"/>
    <property type="evidence" value="ECO:0007669"/>
    <property type="project" value="TreeGrafter"/>
</dbReference>
<evidence type="ECO:0000256" key="5">
    <source>
        <dbReference type="ARBA" id="ARBA00020555"/>
    </source>
</evidence>
<dbReference type="InterPro" id="IPR003766">
    <property type="entry name" value="Uronate_isomerase"/>
</dbReference>
<gene>
    <name evidence="7" type="primary">uxaC</name>
    <name evidence="8" type="ORF">SAMN04489717_4378</name>
</gene>
<evidence type="ECO:0000256" key="1">
    <source>
        <dbReference type="ARBA" id="ARBA00001165"/>
    </source>
</evidence>
<dbReference type="UniPathway" id="UPA00246"/>
<keyword evidence="9" id="KW-1185">Reference proteome</keyword>
<dbReference type="GO" id="GO:0008880">
    <property type="term" value="F:glucuronate isomerase activity"/>
    <property type="evidence" value="ECO:0007669"/>
    <property type="project" value="UniProtKB-UniRule"/>
</dbReference>
<comment type="catalytic activity">
    <reaction evidence="7">
        <text>aldehydo-D-galacturonate = keto-D-tagaturonate</text>
        <dbReference type="Rhea" id="RHEA:27702"/>
        <dbReference type="ChEBI" id="CHEBI:12952"/>
        <dbReference type="ChEBI" id="CHEBI:17886"/>
    </reaction>
</comment>
<evidence type="ECO:0000256" key="6">
    <source>
        <dbReference type="ARBA" id="ARBA00023235"/>
    </source>
</evidence>
<dbReference type="GO" id="GO:0042840">
    <property type="term" value="P:D-glucuronate catabolic process"/>
    <property type="evidence" value="ECO:0007669"/>
    <property type="project" value="TreeGrafter"/>
</dbReference>
<evidence type="ECO:0000256" key="3">
    <source>
        <dbReference type="ARBA" id="ARBA00008397"/>
    </source>
</evidence>
<dbReference type="Pfam" id="PF02614">
    <property type="entry name" value="UxaC"/>
    <property type="match status" value="1"/>
</dbReference>
<organism evidence="8 9">
    <name type="scientific">Actinopolymorpha singaporensis</name>
    <dbReference type="NCBI Taxonomy" id="117157"/>
    <lineage>
        <taxon>Bacteria</taxon>
        <taxon>Bacillati</taxon>
        <taxon>Actinomycetota</taxon>
        <taxon>Actinomycetes</taxon>
        <taxon>Propionibacteriales</taxon>
        <taxon>Actinopolymorphaceae</taxon>
        <taxon>Actinopolymorpha</taxon>
    </lineage>
</organism>
<evidence type="ECO:0000256" key="4">
    <source>
        <dbReference type="ARBA" id="ARBA00012546"/>
    </source>
</evidence>
<evidence type="ECO:0000313" key="8">
    <source>
        <dbReference type="EMBL" id="SDS92758.1"/>
    </source>
</evidence>
<name>A0A1H1W613_9ACTN</name>
<sequence length="471" mass="52586">MTDIELHPDRLFPTDPSVRSIARRLYDEVAGLPIISPHGHVDPAILAEDQPFGDPANLLVVPDHYVTRLLHAHGVSFDSLGVPPGAPRGDASPREIWRTFCSHWWAFRGTPSRYWLEAELVDVFGVHLRPSADTADELFDQLSERLAAPEFRPRALYERFGIEVLATTDDPTDDLAAHRKLADDAAWKGRVVPTFRPDPYLEPARPDWPARVARLGEVTGEDTTGYAGYVAALEQRRAYFKRNGATATDHGHADAGSEPLEPAEASRIYAAALTGAATPEEATAFRRHMFTEMARMASEDGLVMQVHPGVLRDHHTGTFDRYGRDVGGDIPMTTEYTRSLRPLLERYGTHPNFRMVLFTVDEDVFSREIAPLAGFYPSVFVGAPWWFIDTPDAIRRFREAVTDTVGFHKTAGFVDDTRAYCSIPVRHDMARRLDCGFLARLVAEHRLPEDEAADTAADLAYRLPASTFRVA</sequence>
<dbReference type="Gene3D" id="3.20.20.140">
    <property type="entry name" value="Metal-dependent hydrolases"/>
    <property type="match status" value="1"/>
</dbReference>
<evidence type="ECO:0000256" key="7">
    <source>
        <dbReference type="HAMAP-Rule" id="MF_00675"/>
    </source>
</evidence>
<evidence type="ECO:0000256" key="2">
    <source>
        <dbReference type="ARBA" id="ARBA00004892"/>
    </source>
</evidence>
<proteinExistence type="inferred from homology"/>
<dbReference type="PANTHER" id="PTHR30068">
    <property type="entry name" value="URONATE ISOMERASE"/>
    <property type="match status" value="1"/>
</dbReference>
<dbReference type="OrthoDB" id="9766564at2"/>
<comment type="pathway">
    <text evidence="2 7">Carbohydrate metabolism; pentose and glucuronate interconversion.</text>
</comment>
<dbReference type="Gene3D" id="1.10.2020.10">
    <property type="entry name" value="uronate isomerase, domain 2, chain A"/>
    <property type="match status" value="1"/>
</dbReference>
<evidence type="ECO:0000313" key="9">
    <source>
        <dbReference type="Proteomes" id="UP000198983"/>
    </source>
</evidence>
<keyword evidence="6 7" id="KW-0413">Isomerase</keyword>
<dbReference type="STRING" id="117157.SAMN04489717_4378"/>
<dbReference type="SUPFAM" id="SSF51556">
    <property type="entry name" value="Metallo-dependent hydrolases"/>
    <property type="match status" value="1"/>
</dbReference>
<dbReference type="PANTHER" id="PTHR30068:SF4">
    <property type="entry name" value="URONATE ISOMERASE"/>
    <property type="match status" value="1"/>
</dbReference>
<protein>
    <recommendedName>
        <fullName evidence="5 7">Uronate isomerase</fullName>
        <ecNumber evidence="4 7">5.3.1.12</ecNumber>
    </recommendedName>
    <alternativeName>
        <fullName evidence="7">Glucuronate isomerase</fullName>
    </alternativeName>
    <alternativeName>
        <fullName evidence="7">Uronic isomerase</fullName>
    </alternativeName>
</protein>
<dbReference type="NCBIfam" id="NF002794">
    <property type="entry name" value="PRK02925.1"/>
    <property type="match status" value="1"/>
</dbReference>
<dbReference type="Proteomes" id="UP000198983">
    <property type="component" value="Chromosome I"/>
</dbReference>
<comment type="similarity">
    <text evidence="3 7">Belongs to the metallo-dependent hydrolases superfamily. Uronate isomerase family.</text>
</comment>
<dbReference type="HAMAP" id="MF_00675">
    <property type="entry name" value="UxaC"/>
    <property type="match status" value="1"/>
</dbReference>
<dbReference type="EMBL" id="LT629732">
    <property type="protein sequence ID" value="SDS92758.1"/>
    <property type="molecule type" value="Genomic_DNA"/>
</dbReference>
<dbReference type="RefSeq" id="WP_092655492.1">
    <property type="nucleotide sequence ID" value="NZ_LT629732.1"/>
</dbReference>